<reference evidence="1" key="1">
    <citation type="submission" date="2013-11" db="EMBL/GenBank/DDBJ databases">
        <title>Draft genome sequence of the broad-host-range Rhizobium sp. LPU83 strain, a member of the low-genetic diversity Oregon-like Rhizobium sp. group.</title>
        <authorList>
            <person name="Wibberg D."/>
            <person name="Puehler A."/>
            <person name="Schlueter A."/>
        </authorList>
    </citation>
    <scope>NUCLEOTIDE SEQUENCE [LARGE SCALE GENOMIC DNA]</scope>
    <source>
        <strain evidence="1">LPU83</strain>
        <plasmid evidence="1">pLPU83b</plasmid>
    </source>
</reference>
<sequence>MVSKVPYLLVAKRQEILSLSHRQRKEPATSNYGRRAGKSSISGQIWTGRSWTMSDTRHGNLTATVLFKRVFLSWHGNCFAPYNQSRNNVR</sequence>
<comment type="caution">
    <text evidence="1">The sequence shown here is derived from an EMBL/GenBank/DDBJ whole genome shotgun (WGS) entry which is preliminary data.</text>
</comment>
<gene>
    <name evidence="1" type="ORF">LPU83_pLPU83b_0578</name>
</gene>
<geneLocation type="plasmid" evidence="1">
    <name>pLPU83b</name>
</geneLocation>
<keyword evidence="2" id="KW-1185">Reference proteome</keyword>
<proteinExistence type="predicted"/>
<accession>W6RNX2</accession>
<dbReference type="EMBL" id="CBYB010000058">
    <property type="protein sequence ID" value="CDM60558.1"/>
    <property type="molecule type" value="Genomic_DNA"/>
</dbReference>
<evidence type="ECO:0000313" key="1">
    <source>
        <dbReference type="EMBL" id="CDM60558.1"/>
    </source>
</evidence>
<organism evidence="1 2">
    <name type="scientific">Rhizobium favelukesii</name>
    <dbReference type="NCBI Taxonomy" id="348824"/>
    <lineage>
        <taxon>Bacteria</taxon>
        <taxon>Pseudomonadati</taxon>
        <taxon>Pseudomonadota</taxon>
        <taxon>Alphaproteobacteria</taxon>
        <taxon>Hyphomicrobiales</taxon>
        <taxon>Rhizobiaceae</taxon>
        <taxon>Rhizobium/Agrobacterium group</taxon>
        <taxon>Rhizobium</taxon>
    </lineage>
</organism>
<dbReference type="AlphaFoldDB" id="W6RNX2"/>
<name>W6RNX2_9HYPH</name>
<keyword evidence="1" id="KW-0614">Plasmid</keyword>
<evidence type="ECO:0000313" key="2">
    <source>
        <dbReference type="Proteomes" id="UP000019443"/>
    </source>
</evidence>
<dbReference type="Proteomes" id="UP000019443">
    <property type="component" value="Unassembled WGS sequence"/>
</dbReference>
<protein>
    <submittedName>
        <fullName evidence="1">Uncharacterized protein</fullName>
    </submittedName>
</protein>